<accession>A0ABU9X3Q1</accession>
<dbReference type="InterPro" id="IPR036388">
    <property type="entry name" value="WH-like_DNA-bd_sf"/>
</dbReference>
<proteinExistence type="inferred from homology"/>
<sequence>MSSEIGLYEKKYPANWVVMQNKILQAFHKMNIDEKRLLLLASPIARLIDATQDDAIEISAQDYANECNIKVNSAYKQLEAASHTLMNKSFSYKNERGKRVNVQWIIRAVYDEACISVCFTNEVLLMLKVFDKNNPFTKYKKEYVLALKKDYSIDLYHLAKKFEAMGGFTMSLQDYRTELGLLTTYSRINNLKARTLHPAIKEISEKTDINITYENVKRAGVVTGFKFNVKPKTSKKKEIVGVNKDQESRDIPALTDKQIDRFLNDFTNDPSISSLAPIGMNMETYKIKVRQELRSDKYLQKHKKVLFRVGYKLT</sequence>
<dbReference type="RefSeq" id="WP_345832115.1">
    <property type="nucleotide sequence ID" value="NZ_JBDGHN010000001.1"/>
</dbReference>
<dbReference type="Gene3D" id="1.10.10.10">
    <property type="entry name" value="Winged helix-like DNA-binding domain superfamily/Winged helix DNA-binding domain"/>
    <property type="match status" value="2"/>
</dbReference>
<reference evidence="3 4" key="1">
    <citation type="submission" date="2024-05" db="EMBL/GenBank/DDBJ databases">
        <authorList>
            <person name="Kim H.-Y."/>
            <person name="Kim E."/>
            <person name="Cai Y."/>
            <person name="Yang S.-M."/>
            <person name="Lee W."/>
        </authorList>
    </citation>
    <scope>NUCLEOTIDE SEQUENCE [LARGE SCALE GENOMIC DNA]</scope>
    <source>
        <strain evidence="3 4">FBL11</strain>
    </source>
</reference>
<dbReference type="Proteomes" id="UP001461960">
    <property type="component" value="Unassembled WGS sequence"/>
</dbReference>
<protein>
    <submittedName>
        <fullName evidence="3">RepB family plasmid replication initiator protein</fullName>
    </submittedName>
</protein>
<dbReference type="EMBL" id="JBDGHN010000001">
    <property type="protein sequence ID" value="MEN2750007.1"/>
    <property type="molecule type" value="Genomic_DNA"/>
</dbReference>
<gene>
    <name evidence="3" type="ORF">AAIR29_00020</name>
</gene>
<comment type="similarity">
    <text evidence="1">Belongs to the initiator RepB protein family.</text>
</comment>
<dbReference type="InterPro" id="IPR036390">
    <property type="entry name" value="WH_DNA-bd_sf"/>
</dbReference>
<evidence type="ECO:0000256" key="1">
    <source>
        <dbReference type="ARBA" id="ARBA00038283"/>
    </source>
</evidence>
<dbReference type="Pfam" id="PF21205">
    <property type="entry name" value="Rep3_C"/>
    <property type="match status" value="1"/>
</dbReference>
<evidence type="ECO:0000313" key="4">
    <source>
        <dbReference type="Proteomes" id="UP001461960"/>
    </source>
</evidence>
<dbReference type="Pfam" id="PF01051">
    <property type="entry name" value="Rep3_N"/>
    <property type="match status" value="1"/>
</dbReference>
<keyword evidence="4" id="KW-1185">Reference proteome</keyword>
<evidence type="ECO:0000259" key="2">
    <source>
        <dbReference type="Pfam" id="PF01051"/>
    </source>
</evidence>
<dbReference type="InterPro" id="IPR000525">
    <property type="entry name" value="Initiator_Rep_WH1"/>
</dbReference>
<feature type="domain" description="Initiator Rep protein WH1" evidence="2">
    <location>
        <begin position="16"/>
        <end position="160"/>
    </location>
</feature>
<organism evidence="3 4">
    <name type="scientific">Psychrobacter saeujeotis</name>
    <dbReference type="NCBI Taxonomy" id="3143436"/>
    <lineage>
        <taxon>Bacteria</taxon>
        <taxon>Pseudomonadati</taxon>
        <taxon>Pseudomonadota</taxon>
        <taxon>Gammaproteobacteria</taxon>
        <taxon>Moraxellales</taxon>
        <taxon>Moraxellaceae</taxon>
        <taxon>Psychrobacter</taxon>
    </lineage>
</organism>
<evidence type="ECO:0000313" key="3">
    <source>
        <dbReference type="EMBL" id="MEN2750007.1"/>
    </source>
</evidence>
<name>A0ABU9X3Q1_9GAMM</name>
<comment type="caution">
    <text evidence="3">The sequence shown here is derived from an EMBL/GenBank/DDBJ whole genome shotgun (WGS) entry which is preliminary data.</text>
</comment>
<dbReference type="SUPFAM" id="SSF46785">
    <property type="entry name" value="Winged helix' DNA-binding domain"/>
    <property type="match status" value="2"/>
</dbReference>